<comment type="caution">
    <text evidence="2">The sequence shown here is derived from an EMBL/GenBank/DDBJ whole genome shotgun (WGS) entry which is preliminary data.</text>
</comment>
<keyword evidence="1" id="KW-0812">Transmembrane</keyword>
<organism evidence="2 3">
    <name type="scientific">Plasmodium gonderi</name>
    <dbReference type="NCBI Taxonomy" id="77519"/>
    <lineage>
        <taxon>Eukaryota</taxon>
        <taxon>Sar</taxon>
        <taxon>Alveolata</taxon>
        <taxon>Apicomplexa</taxon>
        <taxon>Aconoidasida</taxon>
        <taxon>Haemosporida</taxon>
        <taxon>Plasmodiidae</taxon>
        <taxon>Plasmodium</taxon>
        <taxon>Plasmodium (Plasmodium)</taxon>
    </lineage>
</organism>
<feature type="transmembrane region" description="Helical" evidence="1">
    <location>
        <begin position="281"/>
        <end position="304"/>
    </location>
</feature>
<accession>A0A1Y1JRX6</accession>
<dbReference type="GeneID" id="39745033"/>
<evidence type="ECO:0000313" key="2">
    <source>
        <dbReference type="EMBL" id="GAW84225.1"/>
    </source>
</evidence>
<sequence>MFDDINAKKEFVFTGIFPECRNNYITITQNRPQEPSYTQYSKMCNYFHNNIYPKVHRPQEFQEKFCIPLGSYLNYINNEKYKQNSNFNIKANCAYFYYKLKDLVEKYKGNCNNTKNCYDILRQGKRGASAINVPEICKDDVHRMNVIEENLYHVFHYLDVLYVTIDALKKNTIVCKRSSQQFKKDIERLKNCEFRGNSSFINVIEKVENEYNTLCPNYVIPKSIQHSYKEPLTEDIKQGPSESAINQEKKKISISAMSQPNKETSSSTMHETLTSTGTGVVVFPFIILTIVFVLFKYTPYGAFLKLRLMALRRMIKKKNNNHNDLMKPFEKTYKNSIDRKYQVTYSSENY</sequence>
<dbReference type="OrthoDB" id="381216at2759"/>
<name>A0A1Y1JRX6_PLAGO</name>
<dbReference type="Proteomes" id="UP000195521">
    <property type="component" value="Unassembled WGS sequence"/>
</dbReference>
<reference evidence="3" key="1">
    <citation type="submission" date="2017-04" db="EMBL/GenBank/DDBJ databases">
        <title>Plasmodium gonderi genome.</title>
        <authorList>
            <person name="Arisue N."/>
            <person name="Honma H."/>
            <person name="Kawai S."/>
            <person name="Tougan T."/>
            <person name="Tanabe K."/>
            <person name="Horii T."/>
        </authorList>
    </citation>
    <scope>NUCLEOTIDE SEQUENCE [LARGE SCALE GENOMIC DNA]</scope>
    <source>
        <strain evidence="3">ATCC 30045</strain>
    </source>
</reference>
<keyword evidence="1" id="KW-1133">Transmembrane helix</keyword>
<keyword evidence="3" id="KW-1185">Reference proteome</keyword>
<protein>
    <submittedName>
        <fullName evidence="2">Variable surface protein</fullName>
    </submittedName>
</protein>
<proteinExistence type="predicted"/>
<gene>
    <name evidence="2" type="ORF">PGO_001805</name>
</gene>
<keyword evidence="1" id="KW-0472">Membrane</keyword>
<dbReference type="RefSeq" id="XP_028546814.1">
    <property type="nucleotide sequence ID" value="XM_028691013.1"/>
</dbReference>
<evidence type="ECO:0000313" key="3">
    <source>
        <dbReference type="Proteomes" id="UP000195521"/>
    </source>
</evidence>
<evidence type="ECO:0000256" key="1">
    <source>
        <dbReference type="SAM" id="Phobius"/>
    </source>
</evidence>
<dbReference type="AlphaFoldDB" id="A0A1Y1JRX6"/>
<dbReference type="EMBL" id="BDQF01000190">
    <property type="protein sequence ID" value="GAW84225.1"/>
    <property type="molecule type" value="Genomic_DNA"/>
</dbReference>